<feature type="transmembrane region" description="Helical" evidence="6">
    <location>
        <begin position="217"/>
        <end position="239"/>
    </location>
</feature>
<evidence type="ECO:0000256" key="1">
    <source>
        <dbReference type="ARBA" id="ARBA00004141"/>
    </source>
</evidence>
<sequence length="368" mass="38841">MAGIGAGGGTTRLDRAAQISLIVLGVCAAAAALQYAESLLAPVVLALVIGVVLSPISDFWERIGAPRVIGALTSLMLTLGFVIVLVMLVQPVAFRVVSAWPTILSETRGTLVELQTAFEGLRNVGQEVDRALTGDAPPPTAAGPADTSVIAIPDTADALFLAPAVLGQTAVFAGTLFFFLLTRQEVYAWIARRIAPDTMTHDVAIRLRLAERQVARYFLTITVINTGLGVAVTAGMTALGMPEPYVWGAAATLLNFILYLGPAMLFGAFVIAGMVQFDGIASLLPALVYGGMNLIEAQFVTPAAVGKRLSVNPLLVFLALIAFLWFWGPLGGIVAIPLLLWAMVLANEIRMTRDDIAAAEREATEIEG</sequence>
<evidence type="ECO:0008006" key="9">
    <source>
        <dbReference type="Google" id="ProtNLM"/>
    </source>
</evidence>
<feature type="transmembrane region" description="Helical" evidence="6">
    <location>
        <begin position="39"/>
        <end position="56"/>
    </location>
</feature>
<evidence type="ECO:0000256" key="5">
    <source>
        <dbReference type="ARBA" id="ARBA00023136"/>
    </source>
</evidence>
<evidence type="ECO:0000313" key="7">
    <source>
        <dbReference type="EMBL" id="EKE43472.1"/>
    </source>
</evidence>
<evidence type="ECO:0000256" key="2">
    <source>
        <dbReference type="ARBA" id="ARBA00009773"/>
    </source>
</evidence>
<dbReference type="STRING" id="1231392.OCGS_2204"/>
<keyword evidence="4 6" id="KW-1133">Transmembrane helix</keyword>
<feature type="transmembrane region" description="Helical" evidence="6">
    <location>
        <begin position="245"/>
        <end position="270"/>
    </location>
</feature>
<accession>K2HA21</accession>
<dbReference type="GO" id="GO:0016020">
    <property type="term" value="C:membrane"/>
    <property type="evidence" value="ECO:0007669"/>
    <property type="project" value="UniProtKB-SubCell"/>
</dbReference>
<protein>
    <recommendedName>
        <fullName evidence="9">Permease</fullName>
    </recommendedName>
</protein>
<evidence type="ECO:0000256" key="3">
    <source>
        <dbReference type="ARBA" id="ARBA00022692"/>
    </source>
</evidence>
<feature type="transmembrane region" description="Helical" evidence="6">
    <location>
        <begin position="16"/>
        <end position="33"/>
    </location>
</feature>
<feature type="transmembrane region" description="Helical" evidence="6">
    <location>
        <begin position="277"/>
        <end position="295"/>
    </location>
</feature>
<reference evidence="7 8" key="1">
    <citation type="journal article" date="2012" name="J. Bacteriol.">
        <title>Draft Genome Sequence of Oceaniovalibus guishaninsula JLT2003T.</title>
        <authorList>
            <person name="Tang K."/>
            <person name="Liu K."/>
            <person name="Jiao N."/>
        </authorList>
    </citation>
    <scope>NUCLEOTIDE SEQUENCE [LARGE SCALE GENOMIC DNA]</scope>
    <source>
        <strain evidence="7 8">JLT2003</strain>
    </source>
</reference>
<evidence type="ECO:0000256" key="4">
    <source>
        <dbReference type="ARBA" id="ARBA00022989"/>
    </source>
</evidence>
<dbReference type="Pfam" id="PF01594">
    <property type="entry name" value="AI-2E_transport"/>
    <property type="match status" value="1"/>
</dbReference>
<feature type="transmembrane region" description="Helical" evidence="6">
    <location>
        <begin position="315"/>
        <end position="344"/>
    </location>
</feature>
<dbReference type="RefSeq" id="WP_007427356.1">
    <property type="nucleotide sequence ID" value="NZ_AMGO01000052.1"/>
</dbReference>
<evidence type="ECO:0000313" key="8">
    <source>
        <dbReference type="Proteomes" id="UP000006765"/>
    </source>
</evidence>
<dbReference type="InterPro" id="IPR002549">
    <property type="entry name" value="AI-2E-like"/>
</dbReference>
<comment type="subcellular location">
    <subcellularLocation>
        <location evidence="1">Membrane</location>
        <topology evidence="1">Multi-pass membrane protein</topology>
    </subcellularLocation>
</comment>
<feature type="transmembrane region" description="Helical" evidence="6">
    <location>
        <begin position="68"/>
        <end position="89"/>
    </location>
</feature>
<keyword evidence="8" id="KW-1185">Reference proteome</keyword>
<evidence type="ECO:0000256" key="6">
    <source>
        <dbReference type="SAM" id="Phobius"/>
    </source>
</evidence>
<proteinExistence type="inferred from homology"/>
<dbReference type="PANTHER" id="PTHR21716">
    <property type="entry name" value="TRANSMEMBRANE PROTEIN"/>
    <property type="match status" value="1"/>
</dbReference>
<keyword evidence="3 6" id="KW-0812">Transmembrane</keyword>
<comment type="similarity">
    <text evidence="2">Belongs to the autoinducer-2 exporter (AI-2E) (TC 2.A.86) family.</text>
</comment>
<dbReference type="GO" id="GO:0055085">
    <property type="term" value="P:transmembrane transport"/>
    <property type="evidence" value="ECO:0007669"/>
    <property type="project" value="TreeGrafter"/>
</dbReference>
<gene>
    <name evidence="7" type="ORF">OCGS_2204</name>
</gene>
<dbReference type="PANTHER" id="PTHR21716:SF16">
    <property type="entry name" value="BLL1467 PROTEIN"/>
    <property type="match status" value="1"/>
</dbReference>
<dbReference type="Proteomes" id="UP000006765">
    <property type="component" value="Unassembled WGS sequence"/>
</dbReference>
<organism evidence="7 8">
    <name type="scientific">Oceaniovalibus guishaninsula JLT2003</name>
    <dbReference type="NCBI Taxonomy" id="1231392"/>
    <lineage>
        <taxon>Bacteria</taxon>
        <taxon>Pseudomonadati</taxon>
        <taxon>Pseudomonadota</taxon>
        <taxon>Alphaproteobacteria</taxon>
        <taxon>Rhodobacterales</taxon>
        <taxon>Roseobacteraceae</taxon>
        <taxon>Oceaniovalibus</taxon>
    </lineage>
</organism>
<comment type="caution">
    <text evidence="7">The sequence shown here is derived from an EMBL/GenBank/DDBJ whole genome shotgun (WGS) entry which is preliminary data.</text>
</comment>
<dbReference type="EMBL" id="AMGO01000052">
    <property type="protein sequence ID" value="EKE43472.1"/>
    <property type="molecule type" value="Genomic_DNA"/>
</dbReference>
<feature type="transmembrane region" description="Helical" evidence="6">
    <location>
        <begin position="158"/>
        <end position="182"/>
    </location>
</feature>
<dbReference type="OrthoDB" id="9799225at2"/>
<name>K2HA21_9RHOB</name>
<dbReference type="AlphaFoldDB" id="K2HA21"/>
<dbReference type="eggNOG" id="COG0628">
    <property type="taxonomic scope" value="Bacteria"/>
</dbReference>
<keyword evidence="5 6" id="KW-0472">Membrane</keyword>